<dbReference type="SUPFAM" id="SSF75169">
    <property type="entry name" value="DsrEFH-like"/>
    <property type="match status" value="1"/>
</dbReference>
<dbReference type="InterPro" id="IPR027396">
    <property type="entry name" value="DsrEFH-like"/>
</dbReference>
<dbReference type="Gene3D" id="3.40.1260.10">
    <property type="entry name" value="DsrEFH-like"/>
    <property type="match status" value="1"/>
</dbReference>
<keyword evidence="1" id="KW-0732">Signal</keyword>
<dbReference type="EMBL" id="CP042437">
    <property type="protein sequence ID" value="QEC77003.1"/>
    <property type="molecule type" value="Genomic_DNA"/>
</dbReference>
<organism evidence="2 3">
    <name type="scientific">Mucilaginibacter ginsenosidivorax</name>
    <dbReference type="NCBI Taxonomy" id="862126"/>
    <lineage>
        <taxon>Bacteria</taxon>
        <taxon>Pseudomonadati</taxon>
        <taxon>Bacteroidota</taxon>
        <taxon>Sphingobacteriia</taxon>
        <taxon>Sphingobacteriales</taxon>
        <taxon>Sphingobacteriaceae</taxon>
        <taxon>Mucilaginibacter</taxon>
    </lineage>
</organism>
<sequence>MKNRFSLLLVLAGLFFIKPAFAQTVASEFKGAEATQAHYKALYYLDESDPKKIKQTLRNMDNALEDVRLKGKLEMELIAFADGVAVYDKAGPYEAELQKLLQKGVILAQCSNTVRERHIDKATLFSFISYVPSGNGEIIIRQADGWATIHP</sequence>
<dbReference type="OrthoDB" id="678766at2"/>
<dbReference type="RefSeq" id="WP_147054314.1">
    <property type="nucleotide sequence ID" value="NZ_CP042437.1"/>
</dbReference>
<dbReference type="Proteomes" id="UP000321362">
    <property type="component" value="Chromosome"/>
</dbReference>
<dbReference type="PANTHER" id="PTHR37691:SF1">
    <property type="entry name" value="BLR3518 PROTEIN"/>
    <property type="match status" value="1"/>
</dbReference>
<accession>A0A5B8W005</accession>
<dbReference type="AlphaFoldDB" id="A0A5B8W005"/>
<dbReference type="Pfam" id="PF02635">
    <property type="entry name" value="DsrE"/>
    <property type="match status" value="1"/>
</dbReference>
<feature type="signal peptide" evidence="1">
    <location>
        <begin position="1"/>
        <end position="22"/>
    </location>
</feature>
<dbReference type="KEGG" id="mgk:FSB76_14015"/>
<gene>
    <name evidence="2" type="ORF">FSB76_14015</name>
</gene>
<keyword evidence="3" id="KW-1185">Reference proteome</keyword>
<evidence type="ECO:0000313" key="3">
    <source>
        <dbReference type="Proteomes" id="UP000321362"/>
    </source>
</evidence>
<evidence type="ECO:0000313" key="2">
    <source>
        <dbReference type="EMBL" id="QEC77003.1"/>
    </source>
</evidence>
<name>A0A5B8W005_9SPHI</name>
<proteinExistence type="predicted"/>
<dbReference type="PANTHER" id="PTHR37691">
    <property type="entry name" value="BLR3518 PROTEIN"/>
    <property type="match status" value="1"/>
</dbReference>
<dbReference type="InterPro" id="IPR003787">
    <property type="entry name" value="Sulphur_relay_DsrE/F-like"/>
</dbReference>
<evidence type="ECO:0000256" key="1">
    <source>
        <dbReference type="SAM" id="SignalP"/>
    </source>
</evidence>
<reference evidence="2 3" key="1">
    <citation type="journal article" date="2013" name="J. Microbiol.">
        <title>Mucilaginibacter ginsenosidivorax sp. nov., with ginsenoside converting activity isolated from sediment.</title>
        <authorList>
            <person name="Kim J.K."/>
            <person name="Choi T.E."/>
            <person name="Liu Q.M."/>
            <person name="Park H.Y."/>
            <person name="Yi T.H."/>
            <person name="Yoon M.H."/>
            <person name="Kim S.C."/>
            <person name="Im W.T."/>
        </authorList>
    </citation>
    <scope>NUCLEOTIDE SEQUENCE [LARGE SCALE GENOMIC DNA]</scope>
    <source>
        <strain evidence="2 3">KHI28</strain>
    </source>
</reference>
<protein>
    <submittedName>
        <fullName evidence="2">Uncharacterized protein</fullName>
    </submittedName>
</protein>
<feature type="chain" id="PRO_5022766819" evidence="1">
    <location>
        <begin position="23"/>
        <end position="151"/>
    </location>
</feature>